<dbReference type="InterPro" id="IPR050416">
    <property type="entry name" value="FAD-linked_Oxidoreductase"/>
</dbReference>
<dbReference type="InterPro" id="IPR016169">
    <property type="entry name" value="FAD-bd_PCMH_sub2"/>
</dbReference>
<gene>
    <name evidence="8" type="ORF">PEGY_LOCUS6270</name>
</gene>
<protein>
    <recommendedName>
        <fullName evidence="7">FAD-binding PCMH-type domain-containing protein</fullName>
    </recommendedName>
</protein>
<organism evidence="8 9">
    <name type="scientific">Penicillium egyptiacum</name>
    <dbReference type="NCBI Taxonomy" id="1303716"/>
    <lineage>
        <taxon>Eukaryota</taxon>
        <taxon>Fungi</taxon>
        <taxon>Dikarya</taxon>
        <taxon>Ascomycota</taxon>
        <taxon>Pezizomycotina</taxon>
        <taxon>Eurotiomycetes</taxon>
        <taxon>Eurotiomycetidae</taxon>
        <taxon>Eurotiales</taxon>
        <taxon>Aspergillaceae</taxon>
        <taxon>Penicillium</taxon>
    </lineage>
</organism>
<dbReference type="AlphaFoldDB" id="A0A9W4P551"/>
<comment type="cofactor">
    <cofactor evidence="1">
        <name>FAD</name>
        <dbReference type="ChEBI" id="CHEBI:57692"/>
    </cofactor>
</comment>
<keyword evidence="6" id="KW-0732">Signal</keyword>
<dbReference type="GO" id="GO:0016491">
    <property type="term" value="F:oxidoreductase activity"/>
    <property type="evidence" value="ECO:0007669"/>
    <property type="project" value="UniProtKB-KW"/>
</dbReference>
<keyword evidence="9" id="KW-1185">Reference proteome</keyword>
<feature type="domain" description="FAD-binding PCMH-type" evidence="7">
    <location>
        <begin position="121"/>
        <end position="319"/>
    </location>
</feature>
<accession>A0A9W4P551</accession>
<dbReference type="Proteomes" id="UP001154252">
    <property type="component" value="Unassembled WGS sequence"/>
</dbReference>
<feature type="chain" id="PRO_5040788119" description="FAD-binding PCMH-type domain-containing protein" evidence="6">
    <location>
        <begin position="26"/>
        <end position="603"/>
    </location>
</feature>
<dbReference type="GO" id="GO:0071949">
    <property type="term" value="F:FAD binding"/>
    <property type="evidence" value="ECO:0007669"/>
    <property type="project" value="InterPro"/>
</dbReference>
<evidence type="ECO:0000256" key="4">
    <source>
        <dbReference type="ARBA" id="ARBA00022827"/>
    </source>
</evidence>
<dbReference type="EMBL" id="CAJVRC010000866">
    <property type="protein sequence ID" value="CAG8900557.1"/>
    <property type="molecule type" value="Genomic_DNA"/>
</dbReference>
<evidence type="ECO:0000256" key="2">
    <source>
        <dbReference type="ARBA" id="ARBA00005466"/>
    </source>
</evidence>
<evidence type="ECO:0000313" key="8">
    <source>
        <dbReference type="EMBL" id="CAG8900557.1"/>
    </source>
</evidence>
<dbReference type="PANTHER" id="PTHR42973:SF39">
    <property type="entry name" value="FAD-BINDING PCMH-TYPE DOMAIN-CONTAINING PROTEIN"/>
    <property type="match status" value="1"/>
</dbReference>
<dbReference type="SUPFAM" id="SSF56176">
    <property type="entry name" value="FAD-binding/transporter-associated domain-like"/>
    <property type="match status" value="1"/>
</dbReference>
<evidence type="ECO:0000259" key="7">
    <source>
        <dbReference type="PROSITE" id="PS51387"/>
    </source>
</evidence>
<dbReference type="InterPro" id="IPR012951">
    <property type="entry name" value="BBE"/>
</dbReference>
<feature type="signal peptide" evidence="6">
    <location>
        <begin position="1"/>
        <end position="25"/>
    </location>
</feature>
<dbReference type="InterPro" id="IPR036318">
    <property type="entry name" value="FAD-bd_PCMH-like_sf"/>
</dbReference>
<evidence type="ECO:0000256" key="5">
    <source>
        <dbReference type="ARBA" id="ARBA00023002"/>
    </source>
</evidence>
<dbReference type="Pfam" id="PF08031">
    <property type="entry name" value="BBE"/>
    <property type="match status" value="1"/>
</dbReference>
<evidence type="ECO:0000313" key="9">
    <source>
        <dbReference type="Proteomes" id="UP001154252"/>
    </source>
</evidence>
<evidence type="ECO:0000256" key="6">
    <source>
        <dbReference type="SAM" id="SignalP"/>
    </source>
</evidence>
<keyword evidence="4" id="KW-0274">FAD</keyword>
<keyword evidence="3" id="KW-0285">Flavoprotein</keyword>
<dbReference type="InterPro" id="IPR006094">
    <property type="entry name" value="Oxid_FAD_bind_N"/>
</dbReference>
<dbReference type="PANTHER" id="PTHR42973">
    <property type="entry name" value="BINDING OXIDOREDUCTASE, PUTATIVE (AFU_ORTHOLOGUE AFUA_1G17690)-RELATED"/>
    <property type="match status" value="1"/>
</dbReference>
<comment type="similarity">
    <text evidence="2">Belongs to the oxygen-dependent FAD-linked oxidoreductase family.</text>
</comment>
<dbReference type="InterPro" id="IPR016166">
    <property type="entry name" value="FAD-bd_PCMH"/>
</dbReference>
<dbReference type="Gene3D" id="3.30.465.10">
    <property type="match status" value="2"/>
</dbReference>
<keyword evidence="5" id="KW-0560">Oxidoreductase</keyword>
<dbReference type="OrthoDB" id="9983560at2759"/>
<dbReference type="Pfam" id="PF01565">
    <property type="entry name" value="FAD_binding_4"/>
    <property type="match status" value="1"/>
</dbReference>
<dbReference type="PROSITE" id="PS51387">
    <property type="entry name" value="FAD_PCMH"/>
    <property type="match status" value="1"/>
</dbReference>
<name>A0A9W4P551_9EURO</name>
<comment type="caution">
    <text evidence="8">The sequence shown here is derived from an EMBL/GenBank/DDBJ whole genome shotgun (WGS) entry which is preliminary data.</text>
</comment>
<evidence type="ECO:0000256" key="1">
    <source>
        <dbReference type="ARBA" id="ARBA00001974"/>
    </source>
</evidence>
<proteinExistence type="inferred from homology"/>
<evidence type="ECO:0000256" key="3">
    <source>
        <dbReference type="ARBA" id="ARBA00022630"/>
    </source>
</evidence>
<reference evidence="8" key="1">
    <citation type="submission" date="2021-07" db="EMBL/GenBank/DDBJ databases">
        <authorList>
            <person name="Branca A.L. A."/>
        </authorList>
    </citation>
    <scope>NUCLEOTIDE SEQUENCE</scope>
</reference>
<sequence length="603" mass="65445">MFSSIESRLLFVSSLLLSPLAVAQSSTNSASTCLCIPGDKCWPDLKAWSQLNHTIQGRLIKTTPLASVCHEPYYDEEACNSLAEVWSLPQTQYPHPSEIMSPYWQNRSCDPFTSPSKACTLGNYVDYAVNISSADDVSQALRFAQKHSVRVVIKNTGHELVYFNYILYIQLKFELIIFSYLGKSTGKGSLSLWTHNMKYVGFLNYSSTEYTGPAMKMGAGVQAFEAYAAAASHGLRIIGGSCATVGLSGGFIQGGGHSPLSSTYGMGADQVLEWEVVTATGKHLIASPTENKDLYWALSGGGGGTYGVVISVTVKAFKDGIVGGAYLEINKTGTTDEKFWKGVEEFFNWVPDMVDSGSTALFSTSNTSFVVIPLTAPGKSEDEVKDLLQPFLAKINDLGVPITTSITSFPTYLEHFAHYLGPMPYGLPLINIVDVSIGGRLIPRKVLENVTSNLDFVDALKLSVQPGGDYQTGGIALYAPHSVAGNDPSSNSVLPAWRDSILTILAFAPWDFKVSLSNNMAGDDYLNQVTIPALTAVAPDSGAYLNEANLQQDHWQSAFYGANYDRLRSIKKMYDPKDLFFANTAVGSEAWTQDGDGRLCRST</sequence>